<accession>A0A0D2AMI2</accession>
<organism evidence="4 5">
    <name type="scientific">Verruconis gallopava</name>
    <dbReference type="NCBI Taxonomy" id="253628"/>
    <lineage>
        <taxon>Eukaryota</taxon>
        <taxon>Fungi</taxon>
        <taxon>Dikarya</taxon>
        <taxon>Ascomycota</taxon>
        <taxon>Pezizomycotina</taxon>
        <taxon>Dothideomycetes</taxon>
        <taxon>Pleosporomycetidae</taxon>
        <taxon>Venturiales</taxon>
        <taxon>Sympoventuriaceae</taxon>
        <taxon>Verruconis</taxon>
    </lineage>
</organism>
<gene>
    <name evidence="4" type="ORF">PV09_01629</name>
</gene>
<protein>
    <recommendedName>
        <fullName evidence="3">AB hydrolase-1 domain-containing protein</fullName>
    </recommendedName>
</protein>
<evidence type="ECO:0000256" key="1">
    <source>
        <dbReference type="ARBA" id="ARBA00022801"/>
    </source>
</evidence>
<dbReference type="PRINTS" id="PR00111">
    <property type="entry name" value="ABHYDROLASE"/>
</dbReference>
<evidence type="ECO:0000256" key="2">
    <source>
        <dbReference type="ARBA" id="ARBA00038334"/>
    </source>
</evidence>
<dbReference type="PANTHER" id="PTHR43329">
    <property type="entry name" value="EPOXIDE HYDROLASE"/>
    <property type="match status" value="1"/>
</dbReference>
<dbReference type="GO" id="GO:0016787">
    <property type="term" value="F:hydrolase activity"/>
    <property type="evidence" value="ECO:0007669"/>
    <property type="project" value="UniProtKB-KW"/>
</dbReference>
<evidence type="ECO:0000259" key="3">
    <source>
        <dbReference type="Pfam" id="PF00561"/>
    </source>
</evidence>
<reference evidence="4 5" key="1">
    <citation type="submission" date="2015-01" db="EMBL/GenBank/DDBJ databases">
        <title>The Genome Sequence of Ochroconis gallopava CBS43764.</title>
        <authorList>
            <consortium name="The Broad Institute Genomics Platform"/>
            <person name="Cuomo C."/>
            <person name="de Hoog S."/>
            <person name="Gorbushina A."/>
            <person name="Stielow B."/>
            <person name="Teixiera M."/>
            <person name="Abouelleil A."/>
            <person name="Chapman S.B."/>
            <person name="Priest M."/>
            <person name="Young S.K."/>
            <person name="Wortman J."/>
            <person name="Nusbaum C."/>
            <person name="Birren B."/>
        </authorList>
    </citation>
    <scope>NUCLEOTIDE SEQUENCE [LARGE SCALE GENOMIC DNA]</scope>
    <source>
        <strain evidence="4 5">CBS 43764</strain>
    </source>
</reference>
<keyword evidence="5" id="KW-1185">Reference proteome</keyword>
<dbReference type="SUPFAM" id="SSF53474">
    <property type="entry name" value="alpha/beta-Hydrolases"/>
    <property type="match status" value="1"/>
</dbReference>
<dbReference type="GeneID" id="27309602"/>
<dbReference type="OrthoDB" id="284184at2759"/>
<comment type="similarity">
    <text evidence="2">Belongs to the AB hydrolase superfamily. Epoxide hydrolase family.</text>
</comment>
<dbReference type="InterPro" id="IPR029058">
    <property type="entry name" value="AB_hydrolase_fold"/>
</dbReference>
<feature type="domain" description="AB hydrolase-1" evidence="3">
    <location>
        <begin position="29"/>
        <end position="314"/>
    </location>
</feature>
<dbReference type="Gene3D" id="3.40.50.1820">
    <property type="entry name" value="alpha/beta hydrolase"/>
    <property type="match status" value="1"/>
</dbReference>
<proteinExistence type="inferred from homology"/>
<dbReference type="Proteomes" id="UP000053259">
    <property type="component" value="Unassembled WGS sequence"/>
</dbReference>
<keyword evidence="1" id="KW-0378">Hydrolase</keyword>
<dbReference type="HOGENOM" id="CLU_020336_7_0_1"/>
<dbReference type="InterPro" id="IPR000639">
    <property type="entry name" value="Epox_hydrolase-like"/>
</dbReference>
<dbReference type="RefSeq" id="XP_016217559.1">
    <property type="nucleotide sequence ID" value="XM_016354547.1"/>
</dbReference>
<dbReference type="EMBL" id="KN847532">
    <property type="protein sequence ID" value="KIW07690.1"/>
    <property type="molecule type" value="Genomic_DNA"/>
</dbReference>
<dbReference type="PRINTS" id="PR00412">
    <property type="entry name" value="EPOXHYDRLASE"/>
</dbReference>
<evidence type="ECO:0000313" key="4">
    <source>
        <dbReference type="EMBL" id="KIW07690.1"/>
    </source>
</evidence>
<dbReference type="STRING" id="253628.A0A0D2AMI2"/>
<name>A0A0D2AMI2_9PEZI</name>
<dbReference type="VEuPathDB" id="FungiDB:PV09_01629"/>
<evidence type="ECO:0000313" key="5">
    <source>
        <dbReference type="Proteomes" id="UP000053259"/>
    </source>
</evidence>
<dbReference type="AlphaFoldDB" id="A0A0D2AMI2"/>
<dbReference type="Pfam" id="PF00561">
    <property type="entry name" value="Abhydrolase_1"/>
    <property type="match status" value="1"/>
</dbReference>
<dbReference type="InParanoid" id="A0A0D2AMI2"/>
<dbReference type="InterPro" id="IPR000073">
    <property type="entry name" value="AB_hydrolase_1"/>
</dbReference>
<sequence>MDDFMKKTFTTSRGLTYTYYSFPSSETKPVLLLQHGFPDDHELWSNIVPYIKDLGFPIVVPDLLGYGETSKPSDAWLYNSKGMAGDLMEIIDHEGYTWVISVGHDWGSTLAQRLALWHPDRIVSLIILNIPYRPPAQFDVEEANKLSIQTTGLPRLAYQQFFVSPGARQVIEDHLETAFHVLHGNDEGTKNYMEDVLCHHRVLEATLRNDTRQPLKTYAKTPGFKEKWIARMKRDGLEGPLNWYHALHSNYHWAVEKDLPTERHRLNIPVLFIGATMDAVGLTQAIFVPQKAGLLPDLTVKEIESGHWQTFEAPEKGGPIIRKFLQDKVLKAYSS</sequence>